<keyword evidence="1" id="KW-0732">Signal</keyword>
<evidence type="ECO:0000256" key="1">
    <source>
        <dbReference type="SAM" id="SignalP"/>
    </source>
</evidence>
<feature type="chain" id="PRO_5042246360" evidence="1">
    <location>
        <begin position="34"/>
        <end position="443"/>
    </location>
</feature>
<dbReference type="InterPro" id="IPR052740">
    <property type="entry name" value="CE4"/>
</dbReference>
<proteinExistence type="predicted"/>
<sequence>MKSRGCMKLEDVLRSNIKLSLLLLLLNVSSLTAANYGDCLNVQSYRGVRKIRNGHKVCAKGDKYDDDGRKCTLCFNGHALNRVCYQEHGWIDRVVNKPGKSKHTICYPEDGYPFHKGESQECPEETCNAENCQLPDCFCHGESPQIDHSERPMFVVITYDDGVYEVNFDTQLRPFYVDNEYEIYNPNGCGIKTTLFVSMDYTQSDKVKAMYDAGNEIAGHTADHELPSGEDEEDYKNTIDAIDGMKRILLEETGDSRLVNSIIGFRAPYLRVAHELQFKTLRDLGFVYETSLISRRLVREGRPLWPYTLDYKANKCDSAYCNHYCYKGFWEIPLNVWKCSNGYYSAMLDYCCVGQNSSTATVDDWFDYFLHNFELSYDSKTPLSFYTHTHVFDFYPNAFPAFIRWLQHISRSYKDVWFVTMQQLLRWMKDPLTHKQMLKKWQW</sequence>
<reference evidence="3" key="1">
    <citation type="journal article" date="2023" name="PLoS Negl. Trop. Dis.">
        <title>A genome sequence for Biomphalaria pfeifferi, the major vector snail for the human-infecting parasite Schistosoma mansoni.</title>
        <authorList>
            <person name="Bu L."/>
            <person name="Lu L."/>
            <person name="Laidemitt M.R."/>
            <person name="Zhang S.M."/>
            <person name="Mutuku M."/>
            <person name="Mkoji G."/>
            <person name="Steinauer M."/>
            <person name="Loker E.S."/>
        </authorList>
    </citation>
    <scope>NUCLEOTIDE SEQUENCE</scope>
    <source>
        <strain evidence="3">KasaAsao</strain>
    </source>
</reference>
<evidence type="ECO:0000313" key="3">
    <source>
        <dbReference type="EMBL" id="KAK0049820.1"/>
    </source>
</evidence>
<dbReference type="EMBL" id="JASAOG010000121">
    <property type="protein sequence ID" value="KAK0049820.1"/>
    <property type="molecule type" value="Genomic_DNA"/>
</dbReference>
<accession>A0AAD8F3D0</accession>
<dbReference type="SUPFAM" id="SSF88713">
    <property type="entry name" value="Glycoside hydrolase/deacetylase"/>
    <property type="match status" value="1"/>
</dbReference>
<dbReference type="Pfam" id="PF01522">
    <property type="entry name" value="Polysacc_deac_1"/>
    <property type="match status" value="1"/>
</dbReference>
<name>A0AAD8F3D0_BIOPF</name>
<comment type="caution">
    <text evidence="3">The sequence shown here is derived from an EMBL/GenBank/DDBJ whole genome shotgun (WGS) entry which is preliminary data.</text>
</comment>
<dbReference type="PANTHER" id="PTHR45985:SF3">
    <property type="entry name" value="CHITIN DEACETYLASE-LIKE 4"/>
    <property type="match status" value="1"/>
</dbReference>
<protein>
    <submittedName>
        <fullName evidence="3">Chitin deacetylase 8</fullName>
    </submittedName>
</protein>
<dbReference type="AlphaFoldDB" id="A0AAD8F3D0"/>
<feature type="domain" description="NodB homology" evidence="2">
    <location>
        <begin position="154"/>
        <end position="286"/>
    </location>
</feature>
<dbReference type="GO" id="GO:0005975">
    <property type="term" value="P:carbohydrate metabolic process"/>
    <property type="evidence" value="ECO:0007669"/>
    <property type="project" value="InterPro"/>
</dbReference>
<keyword evidence="4" id="KW-1185">Reference proteome</keyword>
<dbReference type="PANTHER" id="PTHR45985">
    <property type="match status" value="1"/>
</dbReference>
<dbReference type="InterPro" id="IPR002509">
    <property type="entry name" value="NODB_dom"/>
</dbReference>
<organism evidence="3 4">
    <name type="scientific">Biomphalaria pfeifferi</name>
    <name type="common">Bloodfluke planorb</name>
    <name type="synonym">Freshwater snail</name>
    <dbReference type="NCBI Taxonomy" id="112525"/>
    <lineage>
        <taxon>Eukaryota</taxon>
        <taxon>Metazoa</taxon>
        <taxon>Spiralia</taxon>
        <taxon>Lophotrochozoa</taxon>
        <taxon>Mollusca</taxon>
        <taxon>Gastropoda</taxon>
        <taxon>Heterobranchia</taxon>
        <taxon>Euthyneura</taxon>
        <taxon>Panpulmonata</taxon>
        <taxon>Hygrophila</taxon>
        <taxon>Lymnaeoidea</taxon>
        <taxon>Planorbidae</taxon>
        <taxon>Biomphalaria</taxon>
    </lineage>
</organism>
<gene>
    <name evidence="3" type="ORF">Bpfe_020712</name>
</gene>
<evidence type="ECO:0000259" key="2">
    <source>
        <dbReference type="Pfam" id="PF01522"/>
    </source>
</evidence>
<dbReference type="GO" id="GO:0016810">
    <property type="term" value="F:hydrolase activity, acting on carbon-nitrogen (but not peptide) bonds"/>
    <property type="evidence" value="ECO:0007669"/>
    <property type="project" value="InterPro"/>
</dbReference>
<evidence type="ECO:0000313" key="4">
    <source>
        <dbReference type="Proteomes" id="UP001233172"/>
    </source>
</evidence>
<dbReference type="Gene3D" id="3.20.20.370">
    <property type="entry name" value="Glycoside hydrolase/deacetylase"/>
    <property type="match status" value="1"/>
</dbReference>
<feature type="signal peptide" evidence="1">
    <location>
        <begin position="1"/>
        <end position="33"/>
    </location>
</feature>
<dbReference type="Proteomes" id="UP001233172">
    <property type="component" value="Unassembled WGS sequence"/>
</dbReference>
<reference evidence="3" key="2">
    <citation type="submission" date="2023-04" db="EMBL/GenBank/DDBJ databases">
        <authorList>
            <person name="Bu L."/>
            <person name="Lu L."/>
            <person name="Laidemitt M.R."/>
            <person name="Zhang S.M."/>
            <person name="Mutuku M."/>
            <person name="Mkoji G."/>
            <person name="Steinauer M."/>
            <person name="Loker E.S."/>
        </authorList>
    </citation>
    <scope>NUCLEOTIDE SEQUENCE</scope>
    <source>
        <strain evidence="3">KasaAsao</strain>
        <tissue evidence="3">Whole Snail</tissue>
    </source>
</reference>
<dbReference type="InterPro" id="IPR011330">
    <property type="entry name" value="Glyco_hydro/deAcase_b/a-brl"/>
</dbReference>